<dbReference type="AlphaFoldDB" id="A0AAD5ML81"/>
<accession>A0AAD5ML81</accession>
<proteinExistence type="predicted"/>
<organism evidence="1 2">
    <name type="scientific">Parelaphostrongylus tenuis</name>
    <name type="common">Meningeal worm</name>
    <dbReference type="NCBI Taxonomy" id="148309"/>
    <lineage>
        <taxon>Eukaryota</taxon>
        <taxon>Metazoa</taxon>
        <taxon>Ecdysozoa</taxon>
        <taxon>Nematoda</taxon>
        <taxon>Chromadorea</taxon>
        <taxon>Rhabditida</taxon>
        <taxon>Rhabditina</taxon>
        <taxon>Rhabditomorpha</taxon>
        <taxon>Strongyloidea</taxon>
        <taxon>Metastrongylidae</taxon>
        <taxon>Parelaphostrongylus</taxon>
    </lineage>
</organism>
<dbReference type="EMBL" id="JAHQIW010003849">
    <property type="protein sequence ID" value="KAJ1360380.1"/>
    <property type="molecule type" value="Genomic_DNA"/>
</dbReference>
<name>A0AAD5ML81_PARTN</name>
<dbReference type="Proteomes" id="UP001196413">
    <property type="component" value="Unassembled WGS sequence"/>
</dbReference>
<protein>
    <submittedName>
        <fullName evidence="1">Uncharacterized protein</fullName>
    </submittedName>
</protein>
<evidence type="ECO:0000313" key="2">
    <source>
        <dbReference type="Proteomes" id="UP001196413"/>
    </source>
</evidence>
<comment type="caution">
    <text evidence="1">The sequence shown here is derived from an EMBL/GenBank/DDBJ whole genome shotgun (WGS) entry which is preliminary data.</text>
</comment>
<reference evidence="1" key="1">
    <citation type="submission" date="2021-06" db="EMBL/GenBank/DDBJ databases">
        <title>Parelaphostrongylus tenuis whole genome reference sequence.</title>
        <authorList>
            <person name="Garwood T.J."/>
            <person name="Larsen P.A."/>
            <person name="Fountain-Jones N.M."/>
            <person name="Garbe J.R."/>
            <person name="Macchietto M.G."/>
            <person name="Kania S.A."/>
            <person name="Gerhold R.W."/>
            <person name="Richards J.E."/>
            <person name="Wolf T.M."/>
        </authorList>
    </citation>
    <scope>NUCLEOTIDE SEQUENCE</scope>
    <source>
        <strain evidence="1">MNPRO001-30</strain>
        <tissue evidence="1">Meninges</tissue>
    </source>
</reference>
<evidence type="ECO:0000313" key="1">
    <source>
        <dbReference type="EMBL" id="KAJ1360380.1"/>
    </source>
</evidence>
<sequence>MTREVFEETWGLKLDPITHLIKLIINATAFLRDRPRGLGLLQLPTGMSDERSAPFFPNLYIAGDKVNN</sequence>
<gene>
    <name evidence="1" type="ORF">KIN20_019335</name>
</gene>
<keyword evidence="2" id="KW-1185">Reference proteome</keyword>